<protein>
    <recommendedName>
        <fullName evidence="6">DOMON domain-containing protein</fullName>
    </recommendedName>
</protein>
<evidence type="ECO:0000256" key="5">
    <source>
        <dbReference type="ARBA" id="ARBA00023136"/>
    </source>
</evidence>
<dbReference type="Proteomes" id="UP001415857">
    <property type="component" value="Unassembled WGS sequence"/>
</dbReference>
<evidence type="ECO:0000256" key="3">
    <source>
        <dbReference type="ARBA" id="ARBA00022729"/>
    </source>
</evidence>
<reference evidence="7 8" key="1">
    <citation type="journal article" date="2024" name="Plant J.">
        <title>Genome sequences and population genomics reveal climatic adaptation and genomic divergence between two closely related sweetgum species.</title>
        <authorList>
            <person name="Xu W.Q."/>
            <person name="Ren C.Q."/>
            <person name="Zhang X.Y."/>
            <person name="Comes H.P."/>
            <person name="Liu X.H."/>
            <person name="Li Y.G."/>
            <person name="Kettle C.J."/>
            <person name="Jalonen R."/>
            <person name="Gaisberger H."/>
            <person name="Ma Y.Z."/>
            <person name="Qiu Y.X."/>
        </authorList>
    </citation>
    <scope>NUCLEOTIDE SEQUENCE [LARGE SCALE GENOMIC DNA]</scope>
    <source>
        <strain evidence="7">Hangzhou</strain>
    </source>
</reference>
<comment type="caution">
    <text evidence="7">The sequence shown here is derived from an EMBL/GenBank/DDBJ whole genome shotgun (WGS) entry which is preliminary data.</text>
</comment>
<feature type="domain" description="DOMON" evidence="6">
    <location>
        <begin position="45"/>
        <end position="167"/>
    </location>
</feature>
<dbReference type="PROSITE" id="PS50836">
    <property type="entry name" value="DOMON"/>
    <property type="match status" value="1"/>
</dbReference>
<dbReference type="AlphaFoldDB" id="A0AAP0N9W6"/>
<accession>A0AAP0N9W6</accession>
<dbReference type="Pfam" id="PF04526">
    <property type="entry name" value="DUF568"/>
    <property type="match status" value="1"/>
</dbReference>
<proteinExistence type="predicted"/>
<evidence type="ECO:0000256" key="2">
    <source>
        <dbReference type="ARBA" id="ARBA00022448"/>
    </source>
</evidence>
<keyword evidence="4" id="KW-0249">Electron transport</keyword>
<dbReference type="EMBL" id="JBBPBK010000015">
    <property type="protein sequence ID" value="KAK9269282.1"/>
    <property type="molecule type" value="Genomic_DNA"/>
</dbReference>
<evidence type="ECO:0000313" key="8">
    <source>
        <dbReference type="Proteomes" id="UP001415857"/>
    </source>
</evidence>
<evidence type="ECO:0000259" key="6">
    <source>
        <dbReference type="PROSITE" id="PS50836"/>
    </source>
</evidence>
<keyword evidence="8" id="KW-1185">Reference proteome</keyword>
<dbReference type="InterPro" id="IPR005018">
    <property type="entry name" value="DOMON_domain"/>
</dbReference>
<organism evidence="7 8">
    <name type="scientific">Liquidambar formosana</name>
    <name type="common">Formosan gum</name>
    <dbReference type="NCBI Taxonomy" id="63359"/>
    <lineage>
        <taxon>Eukaryota</taxon>
        <taxon>Viridiplantae</taxon>
        <taxon>Streptophyta</taxon>
        <taxon>Embryophyta</taxon>
        <taxon>Tracheophyta</taxon>
        <taxon>Spermatophyta</taxon>
        <taxon>Magnoliopsida</taxon>
        <taxon>eudicotyledons</taxon>
        <taxon>Gunneridae</taxon>
        <taxon>Pentapetalae</taxon>
        <taxon>Saxifragales</taxon>
        <taxon>Altingiaceae</taxon>
        <taxon>Liquidambar</taxon>
    </lineage>
</organism>
<evidence type="ECO:0000256" key="1">
    <source>
        <dbReference type="ARBA" id="ARBA00004370"/>
    </source>
</evidence>
<evidence type="ECO:0000313" key="7">
    <source>
        <dbReference type="EMBL" id="KAK9269282.1"/>
    </source>
</evidence>
<keyword evidence="3" id="KW-0732">Signal</keyword>
<gene>
    <name evidence="7" type="ORF">L1049_001052</name>
</gene>
<name>A0AAP0N9W6_LIQFO</name>
<dbReference type="PANTHER" id="PTHR23130:SF175">
    <property type="entry name" value="CYTOCHROME B561 AND DOMON DOMAIN-CONTAINING PROTEIN"/>
    <property type="match status" value="1"/>
</dbReference>
<dbReference type="GO" id="GO:0016020">
    <property type="term" value="C:membrane"/>
    <property type="evidence" value="ECO:0007669"/>
    <property type="project" value="UniProtKB-SubCell"/>
</dbReference>
<keyword evidence="5" id="KW-0472">Membrane</keyword>
<keyword evidence="2" id="KW-0813">Transport</keyword>
<comment type="subcellular location">
    <subcellularLocation>
        <location evidence="1">Membrane</location>
    </subcellularLocation>
</comment>
<dbReference type="CDD" id="cd09629">
    <property type="entry name" value="DOMON_CIL1_like"/>
    <property type="match status" value="1"/>
</dbReference>
<sequence length="273" mass="31217">MNACCGAPLSFTFSPKCLFTTSQSSPCREALKRNDTATCRVLPTLGAEFGWNFTNNKSQIDIYFTAKLDAEMGWVAWGLNPRERPQMVGTRALIGIRYPNGTLSIDKYNITADTKLGCHLQPSDIDVVVRKMRPEYSSETGYFTIYATLVLPMEYNMSKLHHVWQVGYNVEGVVPRKHPTTLQNVDSTDTINLWTRKSQSIGKHRHHLRMVHGILNIVGWGTLMPMGCDYRQVLQEIPNRIHMVVRSTRLLPNCWIHSGHNWLGHWPMARTRF</sequence>
<dbReference type="PANTHER" id="PTHR23130">
    <property type="entry name" value="CYTOCHROME B561 AND DOMON DOMAIN-CONTAINING PROTEIN"/>
    <property type="match status" value="1"/>
</dbReference>
<dbReference type="InterPro" id="IPR045265">
    <property type="entry name" value="AIR12_DOMON"/>
</dbReference>
<evidence type="ECO:0000256" key="4">
    <source>
        <dbReference type="ARBA" id="ARBA00022982"/>
    </source>
</evidence>